<reference evidence="1 2" key="1">
    <citation type="journal article" date="2016" name="Mol. Biol. Evol.">
        <title>Comparative Genomics of Early-Diverging Mushroom-Forming Fungi Provides Insights into the Origins of Lignocellulose Decay Capabilities.</title>
        <authorList>
            <person name="Nagy L.G."/>
            <person name="Riley R."/>
            <person name="Tritt A."/>
            <person name="Adam C."/>
            <person name="Daum C."/>
            <person name="Floudas D."/>
            <person name="Sun H."/>
            <person name="Yadav J.S."/>
            <person name="Pangilinan J."/>
            <person name="Larsson K.H."/>
            <person name="Matsuura K."/>
            <person name="Barry K."/>
            <person name="Labutti K."/>
            <person name="Kuo R."/>
            <person name="Ohm R.A."/>
            <person name="Bhattacharya S.S."/>
            <person name="Shirouzu T."/>
            <person name="Yoshinaga Y."/>
            <person name="Martin F.M."/>
            <person name="Grigoriev I.V."/>
            <person name="Hibbett D.S."/>
        </authorList>
    </citation>
    <scope>NUCLEOTIDE SEQUENCE [LARGE SCALE GENOMIC DNA]</scope>
    <source>
        <strain evidence="1 2">CBS 109695</strain>
    </source>
</reference>
<gene>
    <name evidence="1" type="ORF">FIBSPDRAFT_949383</name>
</gene>
<dbReference type="AlphaFoldDB" id="A0A166PW89"/>
<proteinExistence type="predicted"/>
<accession>A0A166PW89</accession>
<evidence type="ECO:0000313" key="2">
    <source>
        <dbReference type="Proteomes" id="UP000076532"/>
    </source>
</evidence>
<organism evidence="1 2">
    <name type="scientific">Athelia psychrophila</name>
    <dbReference type="NCBI Taxonomy" id="1759441"/>
    <lineage>
        <taxon>Eukaryota</taxon>
        <taxon>Fungi</taxon>
        <taxon>Dikarya</taxon>
        <taxon>Basidiomycota</taxon>
        <taxon>Agaricomycotina</taxon>
        <taxon>Agaricomycetes</taxon>
        <taxon>Agaricomycetidae</taxon>
        <taxon>Atheliales</taxon>
        <taxon>Atheliaceae</taxon>
        <taxon>Athelia</taxon>
    </lineage>
</organism>
<dbReference type="EMBL" id="KV417514">
    <property type="protein sequence ID" value="KZP26514.1"/>
    <property type="molecule type" value="Genomic_DNA"/>
</dbReference>
<dbReference type="Proteomes" id="UP000076532">
    <property type="component" value="Unassembled WGS sequence"/>
</dbReference>
<evidence type="ECO:0000313" key="1">
    <source>
        <dbReference type="EMBL" id="KZP26514.1"/>
    </source>
</evidence>
<keyword evidence="2" id="KW-1185">Reference proteome</keyword>
<name>A0A166PW89_9AGAM</name>
<sequence>MMRERYVDKAQGPQQIIKQARQLLKSAEEDDPSSSPPLVVVALLRIPTSEPSSAGITTSQHLITRNQMVALAFPLPEADNYMTRASDDLSTPNREDIPTPVARMPAMESLSAFTAAAGERVQETDLKKLADTIVGAGFTSTSMHAINAEQRPGRSNDPHFARVFVDIH</sequence>
<protein>
    <submittedName>
        <fullName evidence="1">Uncharacterized protein</fullName>
    </submittedName>
</protein>